<dbReference type="SUPFAM" id="SSF51556">
    <property type="entry name" value="Metallo-dependent hydrolases"/>
    <property type="match status" value="1"/>
</dbReference>
<evidence type="ECO:0000313" key="2">
    <source>
        <dbReference type="EMBL" id="GAQ25769.1"/>
    </source>
</evidence>
<dbReference type="Pfam" id="PF01979">
    <property type="entry name" value="Amidohydro_1"/>
    <property type="match status" value="1"/>
</dbReference>
<proteinExistence type="predicted"/>
<dbReference type="Proteomes" id="UP000062160">
    <property type="component" value="Unassembled WGS sequence"/>
</dbReference>
<name>A0A0U9HG15_9FIRM</name>
<gene>
    <name evidence="2" type="ORF">TSYNT_915</name>
</gene>
<protein>
    <submittedName>
        <fullName evidence="2">Imidazolonepropionase</fullName>
    </submittedName>
</protein>
<feature type="domain" description="Amidohydrolase-related" evidence="1">
    <location>
        <begin position="56"/>
        <end position="395"/>
    </location>
</feature>
<dbReference type="InterPro" id="IPR011059">
    <property type="entry name" value="Metal-dep_hydrolase_composite"/>
</dbReference>
<sequence length="403" mass="43073">MWDLIIKNGNILTLDAPLKKNSNCILIKNGIISDIVDCETAKNLQAQKIIDATGLTVMPGLIDCHTHLCEYATEGVHHTIGKSQKMAAISNYLDCLKSGITTVGDHHLGHPLLSTPLSELKHTAGNIALTVKFTAGMCCLGTEPLSYTSSLKPGSNLTFDDFNDEHFAKLAVESEFPGENIFVTATVANLPPALVPNGGKLIFNSKDICKIVDIFHAAGKRIGAHIEGAENIQIFIDAGGDVIHHGHGAENAQFIQMANKKIALVATPHGGTSRSPNTPEDIYNALNANVVTAIATDSYLPVHPQAMGLGNLKIVGPKDFLAICKPTFEYLNNKGISKTDCLKLITVNAAKIMGLDLEIGSIKKLKRADIILCKGVPVFDFTNIESIAAVIKEGVIEINNSGL</sequence>
<dbReference type="PANTHER" id="PTHR43135">
    <property type="entry name" value="ALPHA-D-RIBOSE 1-METHYLPHOSPHONATE 5-TRIPHOSPHATE DIPHOSPHATASE"/>
    <property type="match status" value="1"/>
</dbReference>
<dbReference type="GO" id="GO:0016810">
    <property type="term" value="F:hydrolase activity, acting on carbon-nitrogen (but not peptide) bonds"/>
    <property type="evidence" value="ECO:0007669"/>
    <property type="project" value="InterPro"/>
</dbReference>
<evidence type="ECO:0000313" key="3">
    <source>
        <dbReference type="Proteomes" id="UP000062160"/>
    </source>
</evidence>
<dbReference type="SUPFAM" id="SSF51338">
    <property type="entry name" value="Composite domain of metallo-dependent hydrolases"/>
    <property type="match status" value="2"/>
</dbReference>
<dbReference type="EMBL" id="DF977003">
    <property type="protein sequence ID" value="GAQ25769.1"/>
    <property type="molecule type" value="Genomic_DNA"/>
</dbReference>
<dbReference type="STRING" id="224999.GCA_001485475_01804"/>
<dbReference type="PANTHER" id="PTHR43135:SF3">
    <property type="entry name" value="ALPHA-D-RIBOSE 1-METHYLPHOSPHONATE 5-TRIPHOSPHATE DIPHOSPHATASE"/>
    <property type="match status" value="1"/>
</dbReference>
<evidence type="ECO:0000259" key="1">
    <source>
        <dbReference type="Pfam" id="PF01979"/>
    </source>
</evidence>
<dbReference type="InterPro" id="IPR006680">
    <property type="entry name" value="Amidohydro-rel"/>
</dbReference>
<dbReference type="AlphaFoldDB" id="A0A0U9HG15"/>
<accession>A0A0U9HG15</accession>
<dbReference type="Gene3D" id="2.30.40.10">
    <property type="entry name" value="Urease, subunit C, domain 1"/>
    <property type="match status" value="1"/>
</dbReference>
<organism evidence="2">
    <name type="scientific">Tepidanaerobacter syntrophicus</name>
    <dbReference type="NCBI Taxonomy" id="224999"/>
    <lineage>
        <taxon>Bacteria</taxon>
        <taxon>Bacillati</taxon>
        <taxon>Bacillota</taxon>
        <taxon>Clostridia</taxon>
        <taxon>Thermosediminibacterales</taxon>
        <taxon>Tepidanaerobacteraceae</taxon>
        <taxon>Tepidanaerobacter</taxon>
    </lineage>
</organism>
<keyword evidence="3" id="KW-1185">Reference proteome</keyword>
<dbReference type="InterPro" id="IPR051781">
    <property type="entry name" value="Metallo-dep_Hydrolase"/>
</dbReference>
<dbReference type="Gene3D" id="3.20.20.140">
    <property type="entry name" value="Metal-dependent hydrolases"/>
    <property type="match status" value="2"/>
</dbReference>
<dbReference type="InterPro" id="IPR032466">
    <property type="entry name" value="Metal_Hydrolase"/>
</dbReference>
<reference evidence="2" key="1">
    <citation type="journal article" date="2016" name="Genome Announc.">
        <title>Draft Genome Sequence of the Syntrophic Lactate-Degrading Bacterium Tepidanaerobacter syntrophicus JLT.</title>
        <authorList>
            <person name="Matsuura N."/>
            <person name="Ohashi A."/>
            <person name="Tourlousse D.M."/>
            <person name="Sekiguchi Y."/>
        </authorList>
    </citation>
    <scope>NUCLEOTIDE SEQUENCE [LARGE SCALE GENOMIC DNA]</scope>
    <source>
        <strain evidence="2">JL</strain>
    </source>
</reference>